<evidence type="ECO:0000256" key="7">
    <source>
        <dbReference type="ARBA" id="ARBA00022801"/>
    </source>
</evidence>
<evidence type="ECO:0000256" key="5">
    <source>
        <dbReference type="ARBA" id="ARBA00022490"/>
    </source>
</evidence>
<feature type="site" description="Stabilizes the phosphoryl group" evidence="11">
    <location>
        <position position="51"/>
    </location>
</feature>
<keyword evidence="8" id="KW-0119">Carbohydrate metabolism</keyword>
<keyword evidence="14" id="KW-1185">Reference proteome</keyword>
<accession>G9WWT5</accession>
<dbReference type="Proteomes" id="UP000003527">
    <property type="component" value="Unassembled WGS sequence"/>
</dbReference>
<feature type="binding site" evidence="12">
    <location>
        <position position="106"/>
    </location>
    <ligand>
        <name>Zn(2+)</name>
        <dbReference type="ChEBI" id="CHEBI:29105"/>
    </ligand>
</feature>
<dbReference type="PATRIC" id="fig|796944.3.peg.2285"/>
<keyword evidence="7" id="KW-0378">Hydrolase</keyword>
<dbReference type="Pfam" id="PF08645">
    <property type="entry name" value="PNK3P"/>
    <property type="match status" value="1"/>
</dbReference>
<name>G9WWT5_9FIRM</name>
<dbReference type="GO" id="GO:0016791">
    <property type="term" value="F:phosphatase activity"/>
    <property type="evidence" value="ECO:0007669"/>
    <property type="project" value="InterPro"/>
</dbReference>
<dbReference type="PANTHER" id="PTHR42891">
    <property type="entry name" value="D-GLYCERO-BETA-D-MANNO-HEPTOSE-1,7-BISPHOSPHATE 7-PHOSPHATASE"/>
    <property type="match status" value="1"/>
</dbReference>
<dbReference type="EMBL" id="AFZD01000021">
    <property type="protein sequence ID" value="EHL09488.1"/>
    <property type="molecule type" value="Genomic_DNA"/>
</dbReference>
<keyword evidence="5" id="KW-0963">Cytoplasm</keyword>
<dbReference type="PANTHER" id="PTHR42891:SF1">
    <property type="entry name" value="D-GLYCERO-BETA-D-MANNO-HEPTOSE-1,7-BISPHOSPHATE 7-PHOSPHATASE"/>
    <property type="match status" value="1"/>
</dbReference>
<feature type="site" description="Contributes to substrate recognition" evidence="11">
    <location>
        <position position="107"/>
    </location>
</feature>
<feature type="binding site" evidence="12">
    <location>
        <position position="104"/>
    </location>
    <ligand>
        <name>Zn(2+)</name>
        <dbReference type="ChEBI" id="CHEBI:29105"/>
    </ligand>
</feature>
<dbReference type="GO" id="GO:0005737">
    <property type="term" value="C:cytoplasm"/>
    <property type="evidence" value="ECO:0007669"/>
    <property type="project" value="UniProtKB-SubCell"/>
</dbReference>
<evidence type="ECO:0000256" key="11">
    <source>
        <dbReference type="PIRSR" id="PIRSR004682-3"/>
    </source>
</evidence>
<evidence type="ECO:0000256" key="6">
    <source>
        <dbReference type="ARBA" id="ARBA00022723"/>
    </source>
</evidence>
<gene>
    <name evidence="13" type="ORF">HMPREF9624_01529</name>
</gene>
<evidence type="ECO:0000256" key="8">
    <source>
        <dbReference type="ARBA" id="ARBA00023277"/>
    </source>
</evidence>
<comment type="caution">
    <text evidence="13">The sequence shown here is derived from an EMBL/GenBank/DDBJ whole genome shotgun (WGS) entry which is preliminary data.</text>
</comment>
<dbReference type="NCBIfam" id="TIGR01656">
    <property type="entry name" value="Histidinol-ppas"/>
    <property type="match status" value="1"/>
</dbReference>
<feature type="binding site" evidence="12">
    <location>
        <position position="92"/>
    </location>
    <ligand>
        <name>Zn(2+)</name>
        <dbReference type="ChEBI" id="CHEBI:29105"/>
    </ligand>
</feature>
<comment type="subunit">
    <text evidence="4">Monomer.</text>
</comment>
<dbReference type="Gene3D" id="3.40.50.1000">
    <property type="entry name" value="HAD superfamily/HAD-like"/>
    <property type="match status" value="1"/>
</dbReference>
<reference evidence="13 14" key="1">
    <citation type="submission" date="2011-08" db="EMBL/GenBank/DDBJ databases">
        <title>The Genome Sequence of Oribacterium sp. ACB7.</title>
        <authorList>
            <consortium name="The Broad Institute Genome Sequencing Platform"/>
            <person name="Earl A."/>
            <person name="Ward D."/>
            <person name="Feldgarden M."/>
            <person name="Gevers D."/>
            <person name="Sizova M."/>
            <person name="Hazen A."/>
            <person name="Epstein S."/>
            <person name="Young S.K."/>
            <person name="Zeng Q."/>
            <person name="Gargeya S."/>
            <person name="Fitzgerald M."/>
            <person name="Haas B."/>
            <person name="Abouelleil A."/>
            <person name="Alvarado L."/>
            <person name="Arachchi H.M."/>
            <person name="Berlin A."/>
            <person name="Brown A."/>
            <person name="Chapman S.B."/>
            <person name="Chen Z."/>
            <person name="Dunbar C."/>
            <person name="Freedman E."/>
            <person name="Gearin G."/>
            <person name="Gellesch M."/>
            <person name="Goldberg J."/>
            <person name="Griggs A."/>
            <person name="Gujja S."/>
            <person name="Heiman D."/>
            <person name="Howarth C."/>
            <person name="Larson L."/>
            <person name="Lui A."/>
            <person name="MacDonald P.J.P."/>
            <person name="Montmayeur A."/>
            <person name="Murphy C."/>
            <person name="Neiman D."/>
            <person name="Pearson M."/>
            <person name="Priest M."/>
            <person name="Roberts A."/>
            <person name="Saif S."/>
            <person name="Shea T."/>
            <person name="Shenoy N."/>
            <person name="Sisk P."/>
            <person name="Stolte C."/>
            <person name="Sykes S."/>
            <person name="Wortman J."/>
            <person name="Nusbaum C."/>
            <person name="Birren B."/>
        </authorList>
    </citation>
    <scope>NUCLEOTIDE SEQUENCE [LARGE SCALE GENOMIC DNA]</scope>
    <source>
        <strain evidence="13 14">ACB7</strain>
    </source>
</reference>
<comment type="cofactor">
    <cofactor evidence="1 12">
        <name>Mg(2+)</name>
        <dbReference type="ChEBI" id="CHEBI:18420"/>
    </cofactor>
</comment>
<evidence type="ECO:0000256" key="4">
    <source>
        <dbReference type="ARBA" id="ARBA00011245"/>
    </source>
</evidence>
<feature type="binding site" evidence="12">
    <location>
        <position position="11"/>
    </location>
    <ligand>
        <name>Mg(2+)</name>
        <dbReference type="ChEBI" id="CHEBI:18420"/>
    </ligand>
</feature>
<dbReference type="HOGENOM" id="CLU_085077_2_1_9"/>
<feature type="binding site" evidence="12">
    <location>
        <position position="90"/>
    </location>
    <ligand>
        <name>Zn(2+)</name>
        <dbReference type="ChEBI" id="CHEBI:29105"/>
    </ligand>
</feature>
<evidence type="ECO:0000256" key="1">
    <source>
        <dbReference type="ARBA" id="ARBA00001946"/>
    </source>
</evidence>
<evidence type="ECO:0000256" key="10">
    <source>
        <dbReference type="PIRSR" id="PIRSR004682-1"/>
    </source>
</evidence>
<evidence type="ECO:0000256" key="3">
    <source>
        <dbReference type="ARBA" id="ARBA00005628"/>
    </source>
</evidence>
<dbReference type="CDD" id="cd07503">
    <property type="entry name" value="HAD_HisB-N"/>
    <property type="match status" value="1"/>
</dbReference>
<protein>
    <recommendedName>
        <fullName evidence="9">D,D-heptose 1,7-bisphosphate phosphatase</fullName>
    </recommendedName>
</protein>
<keyword evidence="6 12" id="KW-0479">Metal-binding</keyword>
<evidence type="ECO:0000256" key="2">
    <source>
        <dbReference type="ARBA" id="ARBA00004496"/>
    </source>
</evidence>
<dbReference type="InterPro" id="IPR004446">
    <property type="entry name" value="Heptose_bisP_phosphatase"/>
</dbReference>
<dbReference type="InterPro" id="IPR006543">
    <property type="entry name" value="Histidinol-phos"/>
</dbReference>
<feature type="active site" description="Nucleophile" evidence="10">
    <location>
        <position position="11"/>
    </location>
</feature>
<dbReference type="AlphaFoldDB" id="G9WWT5"/>
<keyword evidence="12" id="KW-0862">Zinc</keyword>
<evidence type="ECO:0000313" key="14">
    <source>
        <dbReference type="Proteomes" id="UP000003527"/>
    </source>
</evidence>
<dbReference type="NCBIfam" id="TIGR01662">
    <property type="entry name" value="HAD-SF-IIIA"/>
    <property type="match status" value="1"/>
</dbReference>
<dbReference type="PIRSF" id="PIRSF004682">
    <property type="entry name" value="GmhB"/>
    <property type="match status" value="1"/>
</dbReference>
<dbReference type="GO" id="GO:0046872">
    <property type="term" value="F:metal ion binding"/>
    <property type="evidence" value="ECO:0007669"/>
    <property type="project" value="UniProtKB-KW"/>
</dbReference>
<keyword evidence="12" id="KW-0460">Magnesium</keyword>
<dbReference type="InterPro" id="IPR023214">
    <property type="entry name" value="HAD_sf"/>
</dbReference>
<dbReference type="InterPro" id="IPR013954">
    <property type="entry name" value="PNK3P"/>
</dbReference>
<feature type="site" description="Stabilizes the phosphoryl group" evidence="11">
    <location>
        <position position="108"/>
    </location>
</feature>
<evidence type="ECO:0000256" key="9">
    <source>
        <dbReference type="ARBA" id="ARBA00031828"/>
    </source>
</evidence>
<comment type="cofactor">
    <cofactor evidence="12">
        <name>Zn(2+)</name>
        <dbReference type="ChEBI" id="CHEBI:29105"/>
    </cofactor>
</comment>
<dbReference type="InterPro" id="IPR006549">
    <property type="entry name" value="HAD-SF_hydro_IIIA"/>
</dbReference>
<comment type="similarity">
    <text evidence="3">Belongs to the GmhB family.</text>
</comment>
<dbReference type="RefSeq" id="WP_009537289.1">
    <property type="nucleotide sequence ID" value="NZ_JH414505.1"/>
</dbReference>
<evidence type="ECO:0000256" key="12">
    <source>
        <dbReference type="PIRSR" id="PIRSR004682-4"/>
    </source>
</evidence>
<comment type="subcellular location">
    <subcellularLocation>
        <location evidence="2">Cytoplasm</location>
    </subcellularLocation>
</comment>
<dbReference type="InterPro" id="IPR036412">
    <property type="entry name" value="HAD-like_sf"/>
</dbReference>
<proteinExistence type="inferred from homology"/>
<dbReference type="SUPFAM" id="SSF56784">
    <property type="entry name" value="HAD-like"/>
    <property type="match status" value="2"/>
</dbReference>
<feature type="active site" description="Nucleophile" evidence="10">
    <location>
        <position position="9"/>
    </location>
</feature>
<sequence>MLKKTVFLDRDGTINEEVSYLHKAEDFRFLPGVVEGMKLLYEHGFQLVVITNQAGIGRGYYTEEDAERLHRYMREELRKQGILLQGIYYCPHHLEGLPPYNMDCSCRKPKAGLFYQAEWDMLTEERNSAGKTIEKELSGIESVAHTIQIHSPYRLTAREEAELEEENRTLPERKNWLSSSYMIGDKLLDCLAGENFGVNPILLGTGYGKEELEKVKKEGKQDFSYFPTFLDAVKAIL</sequence>
<dbReference type="GO" id="GO:0005975">
    <property type="term" value="P:carbohydrate metabolic process"/>
    <property type="evidence" value="ECO:0007669"/>
    <property type="project" value="InterPro"/>
</dbReference>
<feature type="binding site" evidence="12">
    <location>
        <position position="9"/>
    </location>
    <ligand>
        <name>Mg(2+)</name>
        <dbReference type="ChEBI" id="CHEBI:18420"/>
    </ligand>
</feature>
<organism evidence="13 14">
    <name type="scientific">Oribacterium asaccharolyticum ACB7</name>
    <dbReference type="NCBI Taxonomy" id="796944"/>
    <lineage>
        <taxon>Bacteria</taxon>
        <taxon>Bacillati</taxon>
        <taxon>Bacillota</taxon>
        <taxon>Clostridia</taxon>
        <taxon>Lachnospirales</taxon>
        <taxon>Lachnospiraceae</taxon>
        <taxon>Oribacterium</taxon>
    </lineage>
</organism>
<dbReference type="Pfam" id="PF13242">
    <property type="entry name" value="Hydrolase_like"/>
    <property type="match status" value="1"/>
</dbReference>
<evidence type="ECO:0000313" key="13">
    <source>
        <dbReference type="EMBL" id="EHL09488.1"/>
    </source>
</evidence>